<dbReference type="Gene3D" id="3.40.250.10">
    <property type="entry name" value="Rhodanese-like domain"/>
    <property type="match status" value="2"/>
</dbReference>
<evidence type="ECO:0000256" key="1">
    <source>
        <dbReference type="ARBA" id="ARBA00022679"/>
    </source>
</evidence>
<dbReference type="PANTHER" id="PTHR11364:SF27">
    <property type="entry name" value="SULFURTRANSFERASE"/>
    <property type="match status" value="1"/>
</dbReference>
<dbReference type="InterPro" id="IPR001763">
    <property type="entry name" value="Rhodanese-like_dom"/>
</dbReference>
<dbReference type="InterPro" id="IPR045078">
    <property type="entry name" value="TST/MPST-like"/>
</dbReference>
<dbReference type="RefSeq" id="WP_169562443.1">
    <property type="nucleotide sequence ID" value="NZ_JAAXYH010000001.1"/>
</dbReference>
<gene>
    <name evidence="4" type="ORF">HC757_01270</name>
</gene>
<dbReference type="GO" id="GO:0004792">
    <property type="term" value="F:thiosulfate-cyanide sulfurtransferase activity"/>
    <property type="evidence" value="ECO:0007669"/>
    <property type="project" value="TreeGrafter"/>
</dbReference>
<keyword evidence="2" id="KW-0677">Repeat</keyword>
<evidence type="ECO:0000259" key="3">
    <source>
        <dbReference type="PROSITE" id="PS50206"/>
    </source>
</evidence>
<comment type="caution">
    <text evidence="4">The sequence shown here is derived from an EMBL/GenBank/DDBJ whole genome shotgun (WGS) entry which is preliminary data.</text>
</comment>
<keyword evidence="1" id="KW-0808">Transferase</keyword>
<feature type="domain" description="Rhodanese" evidence="3">
    <location>
        <begin position="194"/>
        <end position="290"/>
    </location>
</feature>
<dbReference type="SUPFAM" id="SSF52821">
    <property type="entry name" value="Rhodanese/Cell cycle control phosphatase"/>
    <property type="match status" value="2"/>
</dbReference>
<feature type="domain" description="Rhodanese" evidence="3">
    <location>
        <begin position="28"/>
        <end position="150"/>
    </location>
</feature>
<evidence type="ECO:0000313" key="4">
    <source>
        <dbReference type="EMBL" id="NMH63818.1"/>
    </source>
</evidence>
<dbReference type="AlphaFoldDB" id="A0A972JHB3"/>
<dbReference type="PANTHER" id="PTHR11364">
    <property type="entry name" value="THIOSULFATE SULFERTANSFERASE"/>
    <property type="match status" value="1"/>
</dbReference>
<organism evidence="4 5">
    <name type="scientific">Shewanella salipaludis</name>
    <dbReference type="NCBI Taxonomy" id="2723052"/>
    <lineage>
        <taxon>Bacteria</taxon>
        <taxon>Pseudomonadati</taxon>
        <taxon>Pseudomonadota</taxon>
        <taxon>Gammaproteobacteria</taxon>
        <taxon>Alteromonadales</taxon>
        <taxon>Shewanellaceae</taxon>
        <taxon>Shewanella</taxon>
    </lineage>
</organism>
<dbReference type="PROSITE" id="PS50206">
    <property type="entry name" value="RHODANESE_3"/>
    <property type="match status" value="2"/>
</dbReference>
<proteinExistence type="predicted"/>
<evidence type="ECO:0000313" key="5">
    <source>
        <dbReference type="Proteomes" id="UP000737113"/>
    </source>
</evidence>
<evidence type="ECO:0000256" key="2">
    <source>
        <dbReference type="ARBA" id="ARBA00022737"/>
    </source>
</evidence>
<keyword evidence="5" id="KW-1185">Reference proteome</keyword>
<dbReference type="EMBL" id="JAAXYH010000001">
    <property type="protein sequence ID" value="NMH63818.1"/>
    <property type="molecule type" value="Genomic_DNA"/>
</dbReference>
<dbReference type="Proteomes" id="UP000737113">
    <property type="component" value="Unassembled WGS sequence"/>
</dbReference>
<dbReference type="CDD" id="cd01448">
    <property type="entry name" value="TST_Repeat_1"/>
    <property type="match status" value="1"/>
</dbReference>
<reference evidence="4" key="1">
    <citation type="submission" date="2020-04" db="EMBL/GenBank/DDBJ databases">
        <title>Description of Shewanella salipaludis sp. nov., isolated from a salt marsh.</title>
        <authorList>
            <person name="Park S."/>
            <person name="Yoon J.-H."/>
        </authorList>
    </citation>
    <scope>NUCLEOTIDE SEQUENCE</scope>
    <source>
        <strain evidence="4">SHSM-M6</strain>
    </source>
</reference>
<dbReference type="InterPro" id="IPR036873">
    <property type="entry name" value="Rhodanese-like_dom_sf"/>
</dbReference>
<dbReference type="SMART" id="SM00450">
    <property type="entry name" value="RHOD"/>
    <property type="match status" value="2"/>
</dbReference>
<name>A0A972JHB3_9GAMM</name>
<dbReference type="Pfam" id="PF00581">
    <property type="entry name" value="Rhodanese"/>
    <property type="match status" value="2"/>
</dbReference>
<protein>
    <submittedName>
        <fullName evidence="4">Sulfurtransferase</fullName>
    </submittedName>
</protein>
<sequence>MSEFNLQAAETSALHPLVEPEWLEKHLDDPDLRIVDATVQIKLWPFPRIRSGRREFKRSHIPGATFADLLKISDPGRPSHTFTMPTEEWFADHMGRLGIGKGTRVVLYDGRENMWATRLWWMLRTFGFDDAAVLNGGWTAWRLEDRPVSSKPCVYPAATFTPHVRSGLIVGKEEVLSAIEDSKTCIVNALGRRQHRGERKEYGGRGHIPGAKNVTAWEILDRETMRYRPAEELRKLFRPMLEAERVITYCGGGIASSSDAFILHLLGHQNVAVYDGGLIEWSADRSLPLELGE</sequence>
<accession>A0A972JHB3</accession>